<dbReference type="PANTHER" id="PTHR30563">
    <property type="entry name" value="DNA RECOMBINATION PROTEIN RMUC"/>
    <property type="match status" value="1"/>
</dbReference>
<accession>A0A3N4PUN5</accession>
<evidence type="ECO:0000256" key="1">
    <source>
        <dbReference type="ARBA" id="ARBA00003416"/>
    </source>
</evidence>
<evidence type="ECO:0000256" key="3">
    <source>
        <dbReference type="ARBA" id="ARBA00023054"/>
    </source>
</evidence>
<evidence type="ECO:0000256" key="4">
    <source>
        <dbReference type="ARBA" id="ARBA00023172"/>
    </source>
</evidence>
<comment type="similarity">
    <text evidence="2">Belongs to the RmuC family.</text>
</comment>
<feature type="coiled-coil region" evidence="5">
    <location>
        <begin position="399"/>
        <end position="426"/>
    </location>
</feature>
<dbReference type="GO" id="GO:0006310">
    <property type="term" value="P:DNA recombination"/>
    <property type="evidence" value="ECO:0007669"/>
    <property type="project" value="UniProtKB-KW"/>
</dbReference>
<evidence type="ECO:0000313" key="6">
    <source>
        <dbReference type="EMBL" id="RPE12362.1"/>
    </source>
</evidence>
<sequence>MSWTLLSGLIIGLFAGSLGSYLFLRKYYIPLHQAQKDRLDLEAALAQRLTRQQVQDEYVLREMYDNTLYTLQEKDKQLEAQHTEIRSLDSRLSATSKESELLRQQLAELGQDLRKIHEANREEFRNLAADILKEKSRDFVETNKTAMDHILAPLKTDIGQFRKTIEDTRKEDIQDITSLKKEIESLHRLNSQLSEDAQRLAGALKSDVKVQGNWGEDRLRLILESEGLQQYIDYTREEVHRDTEADRNRRPDFILKLPDGKHLVIDSKVSLNAYVAYFNASEPEEKKGHLRQLVKNINEHIDELSGRNYHSLGSLNTPDFVFLFMHFESALTLALNESPDIFTRALKKKIVLITPSTLVATFKIVRLLWQHENRTRNVEEIFRQCGLLYDKFALFLEEMQSLGNNLKQATNAYDDAMNRLKDGKRKGDTIIGRFETIRNLDARTNKNLPKEIITEMDILFPDDDIKLVNGKDA</sequence>
<proteinExistence type="inferred from homology"/>
<keyword evidence="4" id="KW-0233">DNA recombination</keyword>
<organism evidence="6 7">
    <name type="scientific">Chitinophaga lutea</name>
    <dbReference type="NCBI Taxonomy" id="2488634"/>
    <lineage>
        <taxon>Bacteria</taxon>
        <taxon>Pseudomonadati</taxon>
        <taxon>Bacteroidota</taxon>
        <taxon>Chitinophagia</taxon>
        <taxon>Chitinophagales</taxon>
        <taxon>Chitinophagaceae</taxon>
        <taxon>Chitinophaga</taxon>
    </lineage>
</organism>
<keyword evidence="7" id="KW-1185">Reference proteome</keyword>
<protein>
    <submittedName>
        <fullName evidence="6">DNA recombination protein RmuC</fullName>
    </submittedName>
</protein>
<reference evidence="6 7" key="1">
    <citation type="submission" date="2018-11" db="EMBL/GenBank/DDBJ databases">
        <title>Chitinophaga lutea sp.nov., isolate from arsenic contaminated soil.</title>
        <authorList>
            <person name="Zong Y."/>
        </authorList>
    </citation>
    <scope>NUCLEOTIDE SEQUENCE [LARGE SCALE GENOMIC DNA]</scope>
    <source>
        <strain evidence="6 7">ZY74</strain>
    </source>
</reference>
<dbReference type="Pfam" id="PF02646">
    <property type="entry name" value="RmuC"/>
    <property type="match status" value="1"/>
</dbReference>
<dbReference type="InterPro" id="IPR003798">
    <property type="entry name" value="DNA_recombination_RmuC"/>
</dbReference>
<dbReference type="RefSeq" id="WP_123844872.1">
    <property type="nucleotide sequence ID" value="NZ_RPDH01000001.1"/>
</dbReference>
<comment type="caution">
    <text evidence="6">The sequence shown here is derived from an EMBL/GenBank/DDBJ whole genome shotgun (WGS) entry which is preliminary data.</text>
</comment>
<gene>
    <name evidence="6" type="ORF">EGT74_02070</name>
</gene>
<dbReference type="AlphaFoldDB" id="A0A3N4PUN5"/>
<keyword evidence="3 5" id="KW-0175">Coiled coil</keyword>
<dbReference type="PANTHER" id="PTHR30563:SF0">
    <property type="entry name" value="DNA RECOMBINATION PROTEIN RMUC"/>
    <property type="match status" value="1"/>
</dbReference>
<dbReference type="OrthoDB" id="370725at2"/>
<evidence type="ECO:0000256" key="2">
    <source>
        <dbReference type="ARBA" id="ARBA00009840"/>
    </source>
</evidence>
<evidence type="ECO:0000313" key="7">
    <source>
        <dbReference type="Proteomes" id="UP000278351"/>
    </source>
</evidence>
<dbReference type="EMBL" id="RPDH01000001">
    <property type="protein sequence ID" value="RPE12362.1"/>
    <property type="molecule type" value="Genomic_DNA"/>
</dbReference>
<evidence type="ECO:0000256" key="5">
    <source>
        <dbReference type="SAM" id="Coils"/>
    </source>
</evidence>
<comment type="function">
    <text evidence="1">Involved in DNA recombination.</text>
</comment>
<dbReference type="Proteomes" id="UP000278351">
    <property type="component" value="Unassembled WGS sequence"/>
</dbReference>
<name>A0A3N4PUN5_9BACT</name>